<evidence type="ECO:0000313" key="3">
    <source>
        <dbReference type="Proteomes" id="UP001359559"/>
    </source>
</evidence>
<evidence type="ECO:0000313" key="2">
    <source>
        <dbReference type="EMBL" id="KAK7318679.1"/>
    </source>
</evidence>
<feature type="region of interest" description="Disordered" evidence="1">
    <location>
        <begin position="73"/>
        <end position="159"/>
    </location>
</feature>
<proteinExistence type="predicted"/>
<comment type="caution">
    <text evidence="2">The sequence shown here is derived from an EMBL/GenBank/DDBJ whole genome shotgun (WGS) entry which is preliminary data.</text>
</comment>
<accession>A0AAN9Q2H2</accession>
<dbReference type="EMBL" id="JAYKXN010000001">
    <property type="protein sequence ID" value="KAK7318679.1"/>
    <property type="molecule type" value="Genomic_DNA"/>
</dbReference>
<organism evidence="2 3">
    <name type="scientific">Clitoria ternatea</name>
    <name type="common">Butterfly pea</name>
    <dbReference type="NCBI Taxonomy" id="43366"/>
    <lineage>
        <taxon>Eukaryota</taxon>
        <taxon>Viridiplantae</taxon>
        <taxon>Streptophyta</taxon>
        <taxon>Embryophyta</taxon>
        <taxon>Tracheophyta</taxon>
        <taxon>Spermatophyta</taxon>
        <taxon>Magnoliopsida</taxon>
        <taxon>eudicotyledons</taxon>
        <taxon>Gunneridae</taxon>
        <taxon>Pentapetalae</taxon>
        <taxon>rosids</taxon>
        <taxon>fabids</taxon>
        <taxon>Fabales</taxon>
        <taxon>Fabaceae</taxon>
        <taxon>Papilionoideae</taxon>
        <taxon>50 kb inversion clade</taxon>
        <taxon>NPAAA clade</taxon>
        <taxon>indigoferoid/millettioid clade</taxon>
        <taxon>Phaseoleae</taxon>
        <taxon>Clitoria</taxon>
    </lineage>
</organism>
<feature type="compositionally biased region" description="Pro residues" evidence="1">
    <location>
        <begin position="19"/>
        <end position="32"/>
    </location>
</feature>
<dbReference type="Proteomes" id="UP001359559">
    <property type="component" value="Unassembled WGS sequence"/>
</dbReference>
<sequence length="159" mass="18075">MDEVRNENVLSLLCRHPKPPPSPNPHLKPPPHPTHRSLSLPIPLLVVPSTHTLSITYITGAAYMNKTIHAHHYHSQNQNQPNQYKQPESIKTETRRQNPPSSLYRIATKNRSITVGSLGDRPSRSFHLRSARYASGRRTRLTLPLRSHHRFPPPPPSPI</sequence>
<evidence type="ECO:0000256" key="1">
    <source>
        <dbReference type="SAM" id="MobiDB-lite"/>
    </source>
</evidence>
<protein>
    <submittedName>
        <fullName evidence="2">Uncharacterized protein</fullName>
    </submittedName>
</protein>
<feature type="compositionally biased region" description="Basic residues" evidence="1">
    <location>
        <begin position="124"/>
        <end position="151"/>
    </location>
</feature>
<gene>
    <name evidence="2" type="ORF">RJT34_03384</name>
</gene>
<keyword evidence="3" id="KW-1185">Reference proteome</keyword>
<dbReference type="AlphaFoldDB" id="A0AAN9Q2H2"/>
<feature type="region of interest" description="Disordered" evidence="1">
    <location>
        <begin position="13"/>
        <end position="35"/>
    </location>
</feature>
<reference evidence="2 3" key="1">
    <citation type="submission" date="2024-01" db="EMBL/GenBank/DDBJ databases">
        <title>The genomes of 5 underutilized Papilionoideae crops provide insights into root nodulation and disease resistance.</title>
        <authorList>
            <person name="Yuan L."/>
        </authorList>
    </citation>
    <scope>NUCLEOTIDE SEQUENCE [LARGE SCALE GENOMIC DNA]</scope>
    <source>
        <strain evidence="2">LY-2023</strain>
        <tissue evidence="2">Leaf</tissue>
    </source>
</reference>
<name>A0AAN9Q2H2_CLITE</name>